<dbReference type="RefSeq" id="WP_092679166.1">
    <property type="nucleotide sequence ID" value="NZ_FNMZ01000001.1"/>
</dbReference>
<feature type="signal peptide" evidence="1">
    <location>
        <begin position="1"/>
        <end position="30"/>
    </location>
</feature>
<evidence type="ECO:0008006" key="4">
    <source>
        <dbReference type="Google" id="ProtNLM"/>
    </source>
</evidence>
<evidence type="ECO:0000256" key="1">
    <source>
        <dbReference type="SAM" id="SignalP"/>
    </source>
</evidence>
<organism evidence="2 3">
    <name type="scientific">Albimonas donghaensis</name>
    <dbReference type="NCBI Taxonomy" id="356660"/>
    <lineage>
        <taxon>Bacteria</taxon>
        <taxon>Pseudomonadati</taxon>
        <taxon>Pseudomonadota</taxon>
        <taxon>Alphaproteobacteria</taxon>
        <taxon>Rhodobacterales</taxon>
        <taxon>Paracoccaceae</taxon>
        <taxon>Albimonas</taxon>
    </lineage>
</organism>
<keyword evidence="3" id="KW-1185">Reference proteome</keyword>
<sequence length="173" mass="18981">MTQAHMITRRRFGLMAAAASLSVAPRAAFAAAFREITWEDLIPPGEPYSEIVGDGKFDAVNDVWVPEFDEHGAKLNPELDGALVKLPGYIIPLEMGAEGVTDFVLVPYVGACIHVPPPPPNQLVLVSAKDPWPSESLWDAVWVFGRMTAQLSSTEVAQTGYRIEAEKVEAYQW</sequence>
<dbReference type="InterPro" id="IPR021727">
    <property type="entry name" value="DUF3299"/>
</dbReference>
<reference evidence="2 3" key="1">
    <citation type="submission" date="2016-10" db="EMBL/GenBank/DDBJ databases">
        <authorList>
            <person name="de Groot N.N."/>
        </authorList>
    </citation>
    <scope>NUCLEOTIDE SEQUENCE [LARGE SCALE GENOMIC DNA]</scope>
    <source>
        <strain evidence="2 3">DSM 17890</strain>
    </source>
</reference>
<proteinExistence type="predicted"/>
<name>A0A1H2QIT9_9RHOB</name>
<dbReference type="STRING" id="356660.SAMN05444336_10167"/>
<gene>
    <name evidence="2" type="ORF">SAMN05444336_10167</name>
</gene>
<feature type="chain" id="PRO_5011770810" description="DUF3299 domain-containing protein" evidence="1">
    <location>
        <begin position="31"/>
        <end position="173"/>
    </location>
</feature>
<dbReference type="AlphaFoldDB" id="A0A1H2QIT9"/>
<evidence type="ECO:0000313" key="2">
    <source>
        <dbReference type="EMBL" id="SDW07127.1"/>
    </source>
</evidence>
<dbReference type="Gene3D" id="2.40.50.870">
    <property type="entry name" value="Protein of unknown function (DUF3299)"/>
    <property type="match status" value="1"/>
</dbReference>
<dbReference type="Proteomes" id="UP000199118">
    <property type="component" value="Unassembled WGS sequence"/>
</dbReference>
<accession>A0A1H2QIT9</accession>
<keyword evidence="1" id="KW-0732">Signal</keyword>
<protein>
    <recommendedName>
        <fullName evidence="4">DUF3299 domain-containing protein</fullName>
    </recommendedName>
</protein>
<dbReference type="EMBL" id="FNMZ01000001">
    <property type="protein sequence ID" value="SDW07127.1"/>
    <property type="molecule type" value="Genomic_DNA"/>
</dbReference>
<dbReference type="OrthoDB" id="9812956at2"/>
<evidence type="ECO:0000313" key="3">
    <source>
        <dbReference type="Proteomes" id="UP000199118"/>
    </source>
</evidence>
<dbReference type="Pfam" id="PF11736">
    <property type="entry name" value="DUF3299"/>
    <property type="match status" value="1"/>
</dbReference>